<dbReference type="EMBL" id="CP036273">
    <property type="protein sequence ID" value="QDU20581.1"/>
    <property type="molecule type" value="Genomic_DNA"/>
</dbReference>
<protein>
    <submittedName>
        <fullName evidence="1">Uncharacterized protein</fullName>
    </submittedName>
</protein>
<keyword evidence="2" id="KW-1185">Reference proteome</keyword>
<proteinExistence type="predicted"/>
<dbReference type="OrthoDB" id="9863466at2"/>
<accession>A0A517XSW6</accession>
<reference evidence="1 2" key="1">
    <citation type="submission" date="2019-02" db="EMBL/GenBank/DDBJ databases">
        <title>Deep-cultivation of Planctomycetes and their phenomic and genomic characterization uncovers novel biology.</title>
        <authorList>
            <person name="Wiegand S."/>
            <person name="Jogler M."/>
            <person name="Boedeker C."/>
            <person name="Pinto D."/>
            <person name="Vollmers J."/>
            <person name="Rivas-Marin E."/>
            <person name="Kohn T."/>
            <person name="Peeters S.H."/>
            <person name="Heuer A."/>
            <person name="Rast P."/>
            <person name="Oberbeckmann S."/>
            <person name="Bunk B."/>
            <person name="Jeske O."/>
            <person name="Meyerdierks A."/>
            <person name="Storesund J.E."/>
            <person name="Kallscheuer N."/>
            <person name="Luecker S."/>
            <person name="Lage O.M."/>
            <person name="Pohl T."/>
            <person name="Merkel B.J."/>
            <person name="Hornburger P."/>
            <person name="Mueller R.-W."/>
            <person name="Bruemmer F."/>
            <person name="Labrenz M."/>
            <person name="Spormann A.M."/>
            <person name="Op den Camp H."/>
            <person name="Overmann J."/>
            <person name="Amann R."/>
            <person name="Jetten M.S.M."/>
            <person name="Mascher T."/>
            <person name="Medema M.H."/>
            <person name="Devos D.P."/>
            <person name="Kaster A.-K."/>
            <person name="Ovreas L."/>
            <person name="Rohde M."/>
            <person name="Galperin M.Y."/>
            <person name="Jogler C."/>
        </authorList>
    </citation>
    <scope>NUCLEOTIDE SEQUENCE [LARGE SCALE GENOMIC DNA]</scope>
    <source>
        <strain evidence="1 2">ETA_A1</strain>
    </source>
</reference>
<dbReference type="RefSeq" id="WP_145238388.1">
    <property type="nucleotide sequence ID" value="NZ_CP036273.1"/>
</dbReference>
<evidence type="ECO:0000313" key="1">
    <source>
        <dbReference type="EMBL" id="QDU20581.1"/>
    </source>
</evidence>
<dbReference type="Proteomes" id="UP000319576">
    <property type="component" value="Chromosome"/>
</dbReference>
<dbReference type="AlphaFoldDB" id="A0A517XSW6"/>
<dbReference type="KEGG" id="uli:ETAA1_25360"/>
<organism evidence="1 2">
    <name type="scientific">Urbifossiella limnaea</name>
    <dbReference type="NCBI Taxonomy" id="2528023"/>
    <lineage>
        <taxon>Bacteria</taxon>
        <taxon>Pseudomonadati</taxon>
        <taxon>Planctomycetota</taxon>
        <taxon>Planctomycetia</taxon>
        <taxon>Gemmatales</taxon>
        <taxon>Gemmataceae</taxon>
        <taxon>Urbifossiella</taxon>
    </lineage>
</organism>
<sequence length="171" mass="18203">MRYNPRGSIVRTMRLTDRETTDDGAEVVRTISGAGVIVRIQPAVPGMKPGAVRRAFVRAAEALGCVPTAVEFNHGHYDAAGKPISDGAPSAYQVIGNVPDLLRLVEHFSVSGWHYAMSVPVRVNAQGAGPEKVRPSSGSAFGKPETVRGTAAQLYRDRTDRHAAAVKAGEL</sequence>
<name>A0A517XSW6_9BACT</name>
<evidence type="ECO:0000313" key="2">
    <source>
        <dbReference type="Proteomes" id="UP000319576"/>
    </source>
</evidence>
<gene>
    <name evidence="1" type="ORF">ETAA1_25360</name>
</gene>